<proteinExistence type="predicted"/>
<dbReference type="InterPro" id="IPR040256">
    <property type="entry name" value="At4g02000-like"/>
</dbReference>
<feature type="compositionally biased region" description="Low complexity" evidence="1">
    <location>
        <begin position="72"/>
        <end position="82"/>
    </location>
</feature>
<gene>
    <name evidence="2" type="ORF">IFM89_016124</name>
</gene>
<evidence type="ECO:0000313" key="2">
    <source>
        <dbReference type="EMBL" id="KAF9588803.1"/>
    </source>
</evidence>
<dbReference type="Proteomes" id="UP000631114">
    <property type="component" value="Unassembled WGS sequence"/>
</dbReference>
<accession>A0A835LB24</accession>
<feature type="compositionally biased region" description="Basic and acidic residues" evidence="1">
    <location>
        <begin position="83"/>
        <end position="96"/>
    </location>
</feature>
<sequence>MDGLTASKRRLTYARVCVLVEISAELPESFEINMGGDDVRRIVVDYGWVLKFCGNCRKFGHKTINYLKQSGSDSSAAPSAAERPADPESGGRRMENGEVVPQPLDTTEAVACNTTQIMVPECSNDNPIESAMDIVGEVVSTELALGHEENLQVDSPATSLEVCSPLMPYSLEQESAIIPYVEALADITDSTAGSKLQYNEDCNAFSILAVDVRDGEI</sequence>
<protein>
    <submittedName>
        <fullName evidence="2">Uncharacterized protein</fullName>
    </submittedName>
</protein>
<comment type="caution">
    <text evidence="2">The sequence shown here is derived from an EMBL/GenBank/DDBJ whole genome shotgun (WGS) entry which is preliminary data.</text>
</comment>
<reference evidence="2 3" key="1">
    <citation type="submission" date="2020-10" db="EMBL/GenBank/DDBJ databases">
        <title>The Coptis chinensis genome and diversification of protoberbering-type alkaloids.</title>
        <authorList>
            <person name="Wang B."/>
            <person name="Shu S."/>
            <person name="Song C."/>
            <person name="Liu Y."/>
        </authorList>
    </citation>
    <scope>NUCLEOTIDE SEQUENCE [LARGE SCALE GENOMIC DNA]</scope>
    <source>
        <strain evidence="2">HL-2020</strain>
        <tissue evidence="2">Leaf</tissue>
    </source>
</reference>
<evidence type="ECO:0000256" key="1">
    <source>
        <dbReference type="SAM" id="MobiDB-lite"/>
    </source>
</evidence>
<dbReference type="PANTHER" id="PTHR31286">
    <property type="entry name" value="GLYCINE-RICH CELL WALL STRUCTURAL PROTEIN 1.8-LIKE"/>
    <property type="match status" value="1"/>
</dbReference>
<organism evidence="2 3">
    <name type="scientific">Coptis chinensis</name>
    <dbReference type="NCBI Taxonomy" id="261450"/>
    <lineage>
        <taxon>Eukaryota</taxon>
        <taxon>Viridiplantae</taxon>
        <taxon>Streptophyta</taxon>
        <taxon>Embryophyta</taxon>
        <taxon>Tracheophyta</taxon>
        <taxon>Spermatophyta</taxon>
        <taxon>Magnoliopsida</taxon>
        <taxon>Ranunculales</taxon>
        <taxon>Ranunculaceae</taxon>
        <taxon>Coptidoideae</taxon>
        <taxon>Coptis</taxon>
    </lineage>
</organism>
<evidence type="ECO:0000313" key="3">
    <source>
        <dbReference type="Proteomes" id="UP000631114"/>
    </source>
</evidence>
<dbReference type="AlphaFoldDB" id="A0A835LB24"/>
<feature type="region of interest" description="Disordered" evidence="1">
    <location>
        <begin position="70"/>
        <end position="105"/>
    </location>
</feature>
<name>A0A835LB24_9MAGN</name>
<keyword evidence="3" id="KW-1185">Reference proteome</keyword>
<dbReference type="EMBL" id="JADFTS010000009">
    <property type="protein sequence ID" value="KAF9588803.1"/>
    <property type="molecule type" value="Genomic_DNA"/>
</dbReference>
<dbReference type="PANTHER" id="PTHR31286:SF180">
    <property type="entry name" value="OS10G0362600 PROTEIN"/>
    <property type="match status" value="1"/>
</dbReference>